<protein>
    <recommendedName>
        <fullName evidence="1">Phosphoadenosine phosphosulphate reductase domain-containing protein</fullName>
    </recommendedName>
</protein>
<accession>A0A0F8Y6M6</accession>
<dbReference type="EMBL" id="LAZR01058723">
    <property type="protein sequence ID" value="KKK69285.1"/>
    <property type="molecule type" value="Genomic_DNA"/>
</dbReference>
<feature type="domain" description="Phosphoadenosine phosphosulphate reductase" evidence="1">
    <location>
        <begin position="49"/>
        <end position="191"/>
    </location>
</feature>
<dbReference type="Pfam" id="PF01507">
    <property type="entry name" value="PAPS_reduct"/>
    <property type="match status" value="1"/>
</dbReference>
<dbReference type="Gene3D" id="3.40.50.620">
    <property type="entry name" value="HUPs"/>
    <property type="match status" value="1"/>
</dbReference>
<organism evidence="2">
    <name type="scientific">marine sediment metagenome</name>
    <dbReference type="NCBI Taxonomy" id="412755"/>
    <lineage>
        <taxon>unclassified sequences</taxon>
        <taxon>metagenomes</taxon>
        <taxon>ecological metagenomes</taxon>
    </lineage>
</organism>
<evidence type="ECO:0000259" key="1">
    <source>
        <dbReference type="Pfam" id="PF01507"/>
    </source>
</evidence>
<sequence>MRENNLFPDNQPADRAYSMPLSIKIDKAVALLGEYEQEAIKLNDNGFCCAFSGGKDSGVIERLTKRAGVRHSLDYSVTTLDPPELIRHIKDNYNATFHRQPRALLTEMVENTSCKGPPTRLMRWCCEKYKENTGNTQWKILGVRAKESPRRKKTWKQVIVNNNNNKVCIVNPILYWTERDVWDFHRDQNIP</sequence>
<dbReference type="AlphaFoldDB" id="A0A0F8Y6M6"/>
<dbReference type="GO" id="GO:0003824">
    <property type="term" value="F:catalytic activity"/>
    <property type="evidence" value="ECO:0007669"/>
    <property type="project" value="InterPro"/>
</dbReference>
<comment type="caution">
    <text evidence="2">The sequence shown here is derived from an EMBL/GenBank/DDBJ whole genome shotgun (WGS) entry which is preliminary data.</text>
</comment>
<proteinExistence type="predicted"/>
<dbReference type="InterPro" id="IPR002500">
    <property type="entry name" value="PAPS_reduct_dom"/>
</dbReference>
<reference evidence="2" key="1">
    <citation type="journal article" date="2015" name="Nature">
        <title>Complex archaea that bridge the gap between prokaryotes and eukaryotes.</title>
        <authorList>
            <person name="Spang A."/>
            <person name="Saw J.H."/>
            <person name="Jorgensen S.L."/>
            <person name="Zaremba-Niedzwiedzka K."/>
            <person name="Martijn J."/>
            <person name="Lind A.E."/>
            <person name="van Eijk R."/>
            <person name="Schleper C."/>
            <person name="Guy L."/>
            <person name="Ettema T.J."/>
        </authorList>
    </citation>
    <scope>NUCLEOTIDE SEQUENCE</scope>
</reference>
<gene>
    <name evidence="2" type="ORF">LCGC14_2935570</name>
</gene>
<dbReference type="InterPro" id="IPR014729">
    <property type="entry name" value="Rossmann-like_a/b/a_fold"/>
</dbReference>
<name>A0A0F8Y6M6_9ZZZZ</name>
<feature type="non-terminal residue" evidence="2">
    <location>
        <position position="191"/>
    </location>
</feature>
<dbReference type="SUPFAM" id="SSF52402">
    <property type="entry name" value="Adenine nucleotide alpha hydrolases-like"/>
    <property type="match status" value="1"/>
</dbReference>
<evidence type="ECO:0000313" key="2">
    <source>
        <dbReference type="EMBL" id="KKK69285.1"/>
    </source>
</evidence>